<gene>
    <name evidence="1" type="ordered locus">Mhar_1948</name>
</gene>
<proteinExistence type="predicted"/>
<organism evidence="1 2">
    <name type="scientific">Methanothrix harundinacea (strain 6Ac)</name>
    <name type="common">Methanosaeta harundinacea</name>
    <dbReference type="NCBI Taxonomy" id="1110509"/>
    <lineage>
        <taxon>Archaea</taxon>
        <taxon>Methanobacteriati</taxon>
        <taxon>Methanobacteriota</taxon>
        <taxon>Stenosarchaea group</taxon>
        <taxon>Methanomicrobia</taxon>
        <taxon>Methanotrichales</taxon>
        <taxon>Methanotrichaceae</taxon>
        <taxon>Methanothrix</taxon>
    </lineage>
</organism>
<dbReference type="Proteomes" id="UP000005877">
    <property type="component" value="Chromosome"/>
</dbReference>
<protein>
    <submittedName>
        <fullName evidence="1">Uncharacterized protein</fullName>
    </submittedName>
</protein>
<reference evidence="1 2" key="1">
    <citation type="journal article" date="2012" name="PLoS ONE">
        <title>The genome characteristics and predicted function of methyl-group oxidation pathway in the obligate aceticlastic methanogens, Methanosaeta spp.</title>
        <authorList>
            <person name="Zhu J."/>
            <person name="Zheng H."/>
            <person name="Ai G."/>
            <person name="Zhang G."/>
            <person name="Liu D."/>
            <person name="Liu X."/>
            <person name="Dong X."/>
        </authorList>
    </citation>
    <scope>NUCLEOTIDE SEQUENCE [LARGE SCALE GENOMIC DNA]</scope>
    <source>
        <strain evidence="1 2">6Ac</strain>
    </source>
</reference>
<evidence type="ECO:0000313" key="2">
    <source>
        <dbReference type="Proteomes" id="UP000005877"/>
    </source>
</evidence>
<dbReference type="EMBL" id="CP003117">
    <property type="protein sequence ID" value="AET65304.1"/>
    <property type="molecule type" value="Genomic_DNA"/>
</dbReference>
<evidence type="ECO:0000313" key="1">
    <source>
        <dbReference type="EMBL" id="AET65304.1"/>
    </source>
</evidence>
<accession>G7WR01</accession>
<dbReference type="SUPFAM" id="SSF49785">
    <property type="entry name" value="Galactose-binding domain-like"/>
    <property type="match status" value="1"/>
</dbReference>
<sequence>MKTIILVLTLYLMTGLLAASAETVVYDEIPLTYPWSGLMGSDGGSDSLTVDPFSDEDPHSGDICARATYDSSAEAWAGVFVQATGDWRRGPGIGLDLTGSQTLSFAARGGRGGEVVTFGYGYEPDRNGVADSASDDMKVTLTDGWREFAIDLGGRDLSSISGLFSLRLDGGDNPEGATIYVDDIRYT</sequence>
<dbReference type="KEGG" id="mhi:Mhar_1948"/>
<dbReference type="HOGENOM" id="CLU_1444672_0_0_2"/>
<dbReference type="Gene3D" id="2.60.120.430">
    <property type="entry name" value="Galactose-binding lectin"/>
    <property type="match status" value="1"/>
</dbReference>
<keyword evidence="2" id="KW-1185">Reference proteome</keyword>
<dbReference type="InterPro" id="IPR008979">
    <property type="entry name" value="Galactose-bd-like_sf"/>
</dbReference>
<dbReference type="AlphaFoldDB" id="G7WR01"/>
<name>G7WR01_METH6</name>
<dbReference type="PATRIC" id="fig|1110509.7.peg.2162"/>